<dbReference type="Gene3D" id="3.40.50.2000">
    <property type="entry name" value="Glycogen Phosphorylase B"/>
    <property type="match status" value="2"/>
</dbReference>
<dbReference type="GO" id="GO:0004373">
    <property type="term" value="F:alpha-1,4-glucan glucosyltransferase (UDP-glucose donor) activity"/>
    <property type="evidence" value="ECO:0007669"/>
    <property type="project" value="UniProtKB-EC"/>
</dbReference>
<dbReference type="PANTHER" id="PTHR45947:SF3">
    <property type="entry name" value="SULFOQUINOVOSYL TRANSFERASE SQD2"/>
    <property type="match status" value="1"/>
</dbReference>
<dbReference type="PANTHER" id="PTHR45947">
    <property type="entry name" value="SULFOQUINOVOSYL TRANSFERASE SQD2"/>
    <property type="match status" value="1"/>
</dbReference>
<evidence type="ECO:0000259" key="2">
    <source>
        <dbReference type="Pfam" id="PF13439"/>
    </source>
</evidence>
<evidence type="ECO:0000313" key="4">
    <source>
        <dbReference type="Proteomes" id="UP000268658"/>
    </source>
</evidence>
<dbReference type="AlphaFoldDB" id="A0A448PHW3"/>
<dbReference type="GO" id="GO:1901137">
    <property type="term" value="P:carbohydrate derivative biosynthetic process"/>
    <property type="evidence" value="ECO:0007669"/>
    <property type="project" value="UniProtKB-ARBA"/>
</dbReference>
<dbReference type="EMBL" id="LR134477">
    <property type="protein sequence ID" value="VEI14525.1"/>
    <property type="molecule type" value="Genomic_DNA"/>
</dbReference>
<organism evidence="3 4">
    <name type="scientific">Actinomyces viscosus</name>
    <dbReference type="NCBI Taxonomy" id="1656"/>
    <lineage>
        <taxon>Bacteria</taxon>
        <taxon>Bacillati</taxon>
        <taxon>Actinomycetota</taxon>
        <taxon>Actinomycetes</taxon>
        <taxon>Actinomycetales</taxon>
        <taxon>Actinomycetaceae</taxon>
        <taxon>Actinomyces</taxon>
    </lineage>
</organism>
<feature type="domain" description="Glycosyl transferase family 1" evidence="1">
    <location>
        <begin position="193"/>
        <end position="352"/>
    </location>
</feature>
<accession>A0A448PHW3</accession>
<name>A0A448PHW3_ACTVI</name>
<dbReference type="EC" id="2.4.1.11" evidence="3"/>
<dbReference type="KEGG" id="avc:NCTC10951_00391"/>
<dbReference type="CDD" id="cd03801">
    <property type="entry name" value="GT4_PimA-like"/>
    <property type="match status" value="1"/>
</dbReference>
<protein>
    <submittedName>
        <fullName evidence="3">Glycogen synthase</fullName>
        <ecNumber evidence="3">2.4.1.11</ecNumber>
    </submittedName>
</protein>
<dbReference type="InterPro" id="IPR050194">
    <property type="entry name" value="Glycosyltransferase_grp1"/>
</dbReference>
<keyword evidence="3" id="KW-0328">Glycosyltransferase</keyword>
<dbReference type="Proteomes" id="UP000268658">
    <property type="component" value="Chromosome"/>
</dbReference>
<keyword evidence="3" id="KW-0808">Transferase</keyword>
<dbReference type="InterPro" id="IPR001296">
    <property type="entry name" value="Glyco_trans_1"/>
</dbReference>
<feature type="domain" description="Glycosyltransferase subfamily 4-like N-terminal" evidence="2">
    <location>
        <begin position="15"/>
        <end position="181"/>
    </location>
</feature>
<dbReference type="RefSeq" id="WP_126413180.1">
    <property type="nucleotide sequence ID" value="NZ_JASPER010000003.1"/>
</dbReference>
<dbReference type="InterPro" id="IPR028098">
    <property type="entry name" value="Glyco_trans_4-like_N"/>
</dbReference>
<dbReference type="OrthoDB" id="9802525at2"/>
<evidence type="ECO:0000259" key="1">
    <source>
        <dbReference type="Pfam" id="PF00534"/>
    </source>
</evidence>
<dbReference type="Pfam" id="PF13439">
    <property type="entry name" value="Glyco_transf_4"/>
    <property type="match status" value="1"/>
</dbReference>
<dbReference type="SUPFAM" id="SSF53756">
    <property type="entry name" value="UDP-Glycosyltransferase/glycogen phosphorylase"/>
    <property type="match status" value="1"/>
</dbReference>
<sequence>MRVLIVSDCYAPRLGGIETQVRDLARNLRAAGHQPAVVTATPVGDDRGRSVERDDGFPVYRTTAHLPSELPVHPRAGRELDALMSRLRPDVVHAHVGIVSPFAWSGIAAARRAGLPLAVSFHCVLGPWAPVAGMLGPLSPVRLWQRGGADLTAVSSMLAAEVRRAGAHDPVTVLPNGITIDDWRLERPGPQERRPHRPVTVVASLRWIERKRPLQVVRAFAQAVRSTPGCDAVLKVYGDGPLRDRLTQEVADSGLADRITLVGRVERSELARAFTRADIYLQTSPADSFGISTLEARSAGLAVVALRSSGVSDFVTDGVDGLLADDDAGLAHELAALLGDDELLERIKAHNYEVEPLPEWGSVVQMNVEAYLRAIDLRGAR</sequence>
<dbReference type="Pfam" id="PF00534">
    <property type="entry name" value="Glycos_transf_1"/>
    <property type="match status" value="1"/>
</dbReference>
<gene>
    <name evidence="3" type="ORF">NCTC10951_00391</name>
</gene>
<reference evidence="3 4" key="1">
    <citation type="submission" date="2018-12" db="EMBL/GenBank/DDBJ databases">
        <authorList>
            <consortium name="Pathogen Informatics"/>
        </authorList>
    </citation>
    <scope>NUCLEOTIDE SEQUENCE [LARGE SCALE GENOMIC DNA]</scope>
    <source>
        <strain evidence="3 4">NCTC10951</strain>
    </source>
</reference>
<evidence type="ECO:0000313" key="3">
    <source>
        <dbReference type="EMBL" id="VEI14525.1"/>
    </source>
</evidence>
<proteinExistence type="predicted"/>